<keyword evidence="7 8" id="KW-0472">Membrane</keyword>
<dbReference type="InterPro" id="IPR013525">
    <property type="entry name" value="ABC2_TM"/>
</dbReference>
<dbReference type="AlphaFoldDB" id="A0A840UPM8"/>
<evidence type="ECO:0000313" key="11">
    <source>
        <dbReference type="Proteomes" id="UP000539642"/>
    </source>
</evidence>
<keyword evidence="4" id="KW-1003">Cell membrane</keyword>
<evidence type="ECO:0000313" key="10">
    <source>
        <dbReference type="EMBL" id="MBB5346796.1"/>
    </source>
</evidence>
<evidence type="ECO:0000256" key="4">
    <source>
        <dbReference type="ARBA" id="ARBA00022475"/>
    </source>
</evidence>
<dbReference type="InterPro" id="IPR047817">
    <property type="entry name" value="ABC2_TM_bact-type"/>
</dbReference>
<feature type="transmembrane region" description="Helical" evidence="8">
    <location>
        <begin position="226"/>
        <end position="249"/>
    </location>
</feature>
<protein>
    <submittedName>
        <fullName evidence="10">ABC-2 type transport system permease protein</fullName>
    </submittedName>
</protein>
<dbReference type="PANTHER" id="PTHR30294:SF29">
    <property type="entry name" value="MULTIDRUG ABC TRANSPORTER PERMEASE YBHS-RELATED"/>
    <property type="match status" value="1"/>
</dbReference>
<keyword evidence="6 8" id="KW-1133">Transmembrane helix</keyword>
<feature type="domain" description="ABC transmembrane type-2" evidence="9">
    <location>
        <begin position="145"/>
        <end position="375"/>
    </location>
</feature>
<evidence type="ECO:0000259" key="9">
    <source>
        <dbReference type="PROSITE" id="PS51012"/>
    </source>
</evidence>
<evidence type="ECO:0000256" key="8">
    <source>
        <dbReference type="SAM" id="Phobius"/>
    </source>
</evidence>
<dbReference type="InterPro" id="IPR051449">
    <property type="entry name" value="ABC-2_transporter_component"/>
</dbReference>
<reference evidence="10 11" key="1">
    <citation type="submission" date="2020-08" db="EMBL/GenBank/DDBJ databases">
        <title>Genomic Encyclopedia of Type Strains, Phase IV (KMG-IV): sequencing the most valuable type-strain genomes for metagenomic binning, comparative biology and taxonomic classification.</title>
        <authorList>
            <person name="Goeker M."/>
        </authorList>
    </citation>
    <scope>NUCLEOTIDE SEQUENCE [LARGE SCALE GENOMIC DNA]</scope>
    <source>
        <strain evidence="10 11">DSM 28570</strain>
    </source>
</reference>
<comment type="caution">
    <text evidence="10">The sequence shown here is derived from an EMBL/GenBank/DDBJ whole genome shotgun (WGS) entry which is preliminary data.</text>
</comment>
<gene>
    <name evidence="10" type="ORF">HNQ81_000506</name>
</gene>
<sequence length="377" mass="41249">MNFRRLAAVARKETLHVLRDWRSLTLALAIPLVLILLYGYALTLDLRLVPTVVWDQSKTSASRELIELFAGSPYFSIRSYRDDYDGLQQDLDRGAAMVALVIPADFAARVDAGRPVAIQVIGDGSDANTSRLAMNYATTLGAIYAGNVAAEQKELQGRGTLQPAVAMEQRSWYNPDLRSQTVLIPGIIALVMVVVAAMLTSTTIAREWESGTMEQLISTPLTAPELIFGKVVPYFAVGMIDVALAVLIGRWVFAVPIVGNAGLLFALAALFLTGILFFGLLLSIRLKSQVLANQMAIITGFMPTLLLSGFVFAIENMPVPLQILTYIFPARYFIAILRGIYLKGIGLEILWLDAVFLGIYALIMIVAANRAFAFKLE</sequence>
<evidence type="ECO:0000256" key="7">
    <source>
        <dbReference type="ARBA" id="ARBA00023136"/>
    </source>
</evidence>
<dbReference type="Proteomes" id="UP000539642">
    <property type="component" value="Unassembled WGS sequence"/>
</dbReference>
<feature type="transmembrane region" description="Helical" evidence="8">
    <location>
        <begin position="21"/>
        <end position="41"/>
    </location>
</feature>
<comment type="similarity">
    <text evidence="2">Belongs to the ABC-2 integral membrane protein family.</text>
</comment>
<dbReference type="PROSITE" id="PS51012">
    <property type="entry name" value="ABC_TM2"/>
    <property type="match status" value="1"/>
</dbReference>
<dbReference type="GO" id="GO:0005886">
    <property type="term" value="C:plasma membrane"/>
    <property type="evidence" value="ECO:0007669"/>
    <property type="project" value="UniProtKB-SubCell"/>
</dbReference>
<feature type="transmembrane region" description="Helical" evidence="8">
    <location>
        <begin position="320"/>
        <end position="337"/>
    </location>
</feature>
<name>A0A840UPM8_9BACT</name>
<feature type="transmembrane region" description="Helical" evidence="8">
    <location>
        <begin position="261"/>
        <end position="284"/>
    </location>
</feature>
<evidence type="ECO:0000256" key="2">
    <source>
        <dbReference type="ARBA" id="ARBA00007783"/>
    </source>
</evidence>
<comment type="subcellular location">
    <subcellularLocation>
        <location evidence="1">Cell membrane</location>
        <topology evidence="1">Multi-pass membrane protein</topology>
    </subcellularLocation>
</comment>
<proteinExistence type="inferred from homology"/>
<dbReference type="EMBL" id="JACHEO010000002">
    <property type="protein sequence ID" value="MBB5346796.1"/>
    <property type="molecule type" value="Genomic_DNA"/>
</dbReference>
<feature type="transmembrane region" description="Helical" evidence="8">
    <location>
        <begin position="349"/>
        <end position="368"/>
    </location>
</feature>
<keyword evidence="11" id="KW-1185">Reference proteome</keyword>
<feature type="transmembrane region" description="Helical" evidence="8">
    <location>
        <begin position="296"/>
        <end position="314"/>
    </location>
</feature>
<keyword evidence="5 8" id="KW-0812">Transmembrane</keyword>
<keyword evidence="3" id="KW-0813">Transport</keyword>
<evidence type="ECO:0000256" key="3">
    <source>
        <dbReference type="ARBA" id="ARBA00022448"/>
    </source>
</evidence>
<dbReference type="PANTHER" id="PTHR30294">
    <property type="entry name" value="MEMBRANE COMPONENT OF ABC TRANSPORTER YHHJ-RELATED"/>
    <property type="match status" value="1"/>
</dbReference>
<feature type="transmembrane region" description="Helical" evidence="8">
    <location>
        <begin position="182"/>
        <end position="205"/>
    </location>
</feature>
<dbReference type="RefSeq" id="WP_183348003.1">
    <property type="nucleotide sequence ID" value="NZ_JACHEO010000002.1"/>
</dbReference>
<dbReference type="Gene3D" id="3.40.1710.10">
    <property type="entry name" value="abc type-2 transporter like domain"/>
    <property type="match status" value="1"/>
</dbReference>
<accession>A0A840UPM8</accession>
<dbReference type="Pfam" id="PF12698">
    <property type="entry name" value="ABC2_membrane_3"/>
    <property type="match status" value="1"/>
</dbReference>
<organism evidence="10 11">
    <name type="scientific">Desulfoprunum benzoelyticum</name>
    <dbReference type="NCBI Taxonomy" id="1506996"/>
    <lineage>
        <taxon>Bacteria</taxon>
        <taxon>Pseudomonadati</taxon>
        <taxon>Thermodesulfobacteriota</taxon>
        <taxon>Desulfobulbia</taxon>
        <taxon>Desulfobulbales</taxon>
        <taxon>Desulfobulbaceae</taxon>
        <taxon>Desulfoprunum</taxon>
    </lineage>
</organism>
<evidence type="ECO:0000256" key="1">
    <source>
        <dbReference type="ARBA" id="ARBA00004651"/>
    </source>
</evidence>
<dbReference type="GO" id="GO:0140359">
    <property type="term" value="F:ABC-type transporter activity"/>
    <property type="evidence" value="ECO:0007669"/>
    <property type="project" value="InterPro"/>
</dbReference>
<evidence type="ECO:0000256" key="6">
    <source>
        <dbReference type="ARBA" id="ARBA00022989"/>
    </source>
</evidence>
<evidence type="ECO:0000256" key="5">
    <source>
        <dbReference type="ARBA" id="ARBA00022692"/>
    </source>
</evidence>